<dbReference type="InterPro" id="IPR003961">
    <property type="entry name" value="FN3_dom"/>
</dbReference>
<dbReference type="SMART" id="SM00060">
    <property type="entry name" value="FN3"/>
    <property type="match status" value="2"/>
</dbReference>
<dbReference type="Pfam" id="PF13472">
    <property type="entry name" value="Lipase_GDSL_2"/>
    <property type="match status" value="1"/>
</dbReference>
<gene>
    <name evidence="4" type="ORF">BT63DRAFT_370985</name>
</gene>
<dbReference type="CDD" id="cd00063">
    <property type="entry name" value="FN3"/>
    <property type="match status" value="1"/>
</dbReference>
<evidence type="ECO:0000256" key="2">
    <source>
        <dbReference type="SAM" id="MobiDB-lite"/>
    </source>
</evidence>
<evidence type="ECO:0000259" key="3">
    <source>
        <dbReference type="PROSITE" id="PS50853"/>
    </source>
</evidence>
<feature type="region of interest" description="Disordered" evidence="2">
    <location>
        <begin position="558"/>
        <end position="582"/>
    </location>
</feature>
<dbReference type="InterPro" id="IPR036514">
    <property type="entry name" value="SGNH_hydro_sf"/>
</dbReference>
<name>A0A6A6UIR5_9PEZI</name>
<dbReference type="PANTHER" id="PTHR13817:SF166">
    <property type="entry name" value="NEURONAL IGCAM-RELATED"/>
    <property type="match status" value="1"/>
</dbReference>
<dbReference type="SUPFAM" id="SSF52266">
    <property type="entry name" value="SGNH hydrolase"/>
    <property type="match status" value="1"/>
</dbReference>
<dbReference type="CDD" id="cd01833">
    <property type="entry name" value="XynB_like"/>
    <property type="match status" value="1"/>
</dbReference>
<dbReference type="InterPro" id="IPR050964">
    <property type="entry name" value="Striated_Muscle_Regulatory"/>
</dbReference>
<sequence>GWEGDWTWRYRLYQWAQDEGLGFNFVGPYTGTHKANPPVAPSPPPIVGGVGSDSPISVDGTYAGGAFNSNHFAVWGRQCAQDVSQIQSIVSQYNPDLLLIELGFNDIGFFVSDSQGTLNCMQNLVNNARAGRANLKIAIANVPQRTFIMGRDDLPPATTLYNTLLAKAIPTWSTPSSPIVLVDFAGNYACSPNGCPAGHDGLHPNSFGEYQIASAFAQALVNGLGIGKSSLQIQTDIQIKACPTPSNLVATGSDDGVTITWDSVFGAFGYDIISTNVKAGTSQTLTLGTNRWDTTWTEDGWEWQYQVRTNNGPSCISAWTGVVTATAKSKTPPPPGNVVTSPTADGIKFSWSPPTGQNSDGIFQYGALVYDVSAPGSYVNDYGVIGTSLTVTGLKPGHHYYTAVEAWNSHGGGFPGAGNGVVVGRGAPPAPENLQAVALYPTTVALTWCGSPDAAGYTIWQRSVNNASDVLAYTGNYGYSTATSAEVYFLFPGVWNFMFCVTGYNGDQASGHSRCVIAPSPSAAPVGGPVGGAGCFSTDGAIATVTSTSYSWNPTNTVVPTPINTQPDAGPTPQPNKGGAYPVGPESQCSVLEKSIHILCGDIAVF</sequence>
<feature type="non-terminal residue" evidence="4">
    <location>
        <position position="1"/>
    </location>
</feature>
<dbReference type="EMBL" id="MU004233">
    <property type="protein sequence ID" value="KAF2671363.1"/>
    <property type="molecule type" value="Genomic_DNA"/>
</dbReference>
<dbReference type="Gene3D" id="2.60.40.10">
    <property type="entry name" value="Immunoglobulins"/>
    <property type="match status" value="2"/>
</dbReference>
<feature type="domain" description="Fibronectin type-III" evidence="3">
    <location>
        <begin position="333"/>
        <end position="430"/>
    </location>
</feature>
<reference evidence="4" key="1">
    <citation type="journal article" date="2020" name="Stud. Mycol.">
        <title>101 Dothideomycetes genomes: a test case for predicting lifestyles and emergence of pathogens.</title>
        <authorList>
            <person name="Haridas S."/>
            <person name="Albert R."/>
            <person name="Binder M."/>
            <person name="Bloem J."/>
            <person name="Labutti K."/>
            <person name="Salamov A."/>
            <person name="Andreopoulos B."/>
            <person name="Baker S."/>
            <person name="Barry K."/>
            <person name="Bills G."/>
            <person name="Bluhm B."/>
            <person name="Cannon C."/>
            <person name="Castanera R."/>
            <person name="Culley D."/>
            <person name="Daum C."/>
            <person name="Ezra D."/>
            <person name="Gonzalez J."/>
            <person name="Henrissat B."/>
            <person name="Kuo A."/>
            <person name="Liang C."/>
            <person name="Lipzen A."/>
            <person name="Lutzoni F."/>
            <person name="Magnuson J."/>
            <person name="Mondo S."/>
            <person name="Nolan M."/>
            <person name="Ohm R."/>
            <person name="Pangilinan J."/>
            <person name="Park H.-J."/>
            <person name="Ramirez L."/>
            <person name="Alfaro M."/>
            <person name="Sun H."/>
            <person name="Tritt A."/>
            <person name="Yoshinaga Y."/>
            <person name="Zwiers L.-H."/>
            <person name="Turgeon B."/>
            <person name="Goodwin S."/>
            <person name="Spatafora J."/>
            <person name="Crous P."/>
            <person name="Grigoriev I."/>
        </authorList>
    </citation>
    <scope>NUCLEOTIDE SEQUENCE</scope>
    <source>
        <strain evidence="4">CBS 115976</strain>
    </source>
</reference>
<dbReference type="OrthoDB" id="2119228at2759"/>
<dbReference type="AlphaFoldDB" id="A0A6A6UIR5"/>
<dbReference type="Gene3D" id="3.40.50.1110">
    <property type="entry name" value="SGNH hydrolase"/>
    <property type="match status" value="1"/>
</dbReference>
<keyword evidence="5" id="KW-1185">Reference proteome</keyword>
<evidence type="ECO:0000313" key="4">
    <source>
        <dbReference type="EMBL" id="KAF2671363.1"/>
    </source>
</evidence>
<accession>A0A6A6UIR5</accession>
<feature type="compositionally biased region" description="Low complexity" evidence="2">
    <location>
        <begin position="558"/>
        <end position="567"/>
    </location>
</feature>
<dbReference type="Pfam" id="PF00041">
    <property type="entry name" value="fn3"/>
    <property type="match status" value="1"/>
</dbReference>
<dbReference type="Proteomes" id="UP000799302">
    <property type="component" value="Unassembled WGS sequence"/>
</dbReference>
<evidence type="ECO:0000256" key="1">
    <source>
        <dbReference type="ARBA" id="ARBA00022737"/>
    </source>
</evidence>
<keyword evidence="1" id="KW-0677">Repeat</keyword>
<dbReference type="InterPro" id="IPR013830">
    <property type="entry name" value="SGNH_hydro"/>
</dbReference>
<organism evidence="4 5">
    <name type="scientific">Microthyrium microscopicum</name>
    <dbReference type="NCBI Taxonomy" id="703497"/>
    <lineage>
        <taxon>Eukaryota</taxon>
        <taxon>Fungi</taxon>
        <taxon>Dikarya</taxon>
        <taxon>Ascomycota</taxon>
        <taxon>Pezizomycotina</taxon>
        <taxon>Dothideomycetes</taxon>
        <taxon>Dothideomycetes incertae sedis</taxon>
        <taxon>Microthyriales</taxon>
        <taxon>Microthyriaceae</taxon>
        <taxon>Microthyrium</taxon>
    </lineage>
</organism>
<dbReference type="InterPro" id="IPR036116">
    <property type="entry name" value="FN3_sf"/>
</dbReference>
<protein>
    <recommendedName>
        <fullName evidence="3">Fibronectin type-III domain-containing protein</fullName>
    </recommendedName>
</protein>
<dbReference type="PROSITE" id="PS50853">
    <property type="entry name" value="FN3"/>
    <property type="match status" value="1"/>
</dbReference>
<evidence type="ECO:0000313" key="5">
    <source>
        <dbReference type="Proteomes" id="UP000799302"/>
    </source>
</evidence>
<dbReference type="InterPro" id="IPR013783">
    <property type="entry name" value="Ig-like_fold"/>
</dbReference>
<dbReference type="SUPFAM" id="SSF49265">
    <property type="entry name" value="Fibronectin type III"/>
    <property type="match status" value="2"/>
</dbReference>
<dbReference type="PANTHER" id="PTHR13817">
    <property type="entry name" value="TITIN"/>
    <property type="match status" value="1"/>
</dbReference>
<proteinExistence type="predicted"/>